<keyword evidence="3" id="KW-0539">Nucleus</keyword>
<evidence type="ECO:0000256" key="6">
    <source>
        <dbReference type="SAM" id="Phobius"/>
    </source>
</evidence>
<evidence type="ECO:0000256" key="1">
    <source>
        <dbReference type="ARBA" id="ARBA00004123"/>
    </source>
</evidence>
<sequence length="325" mass="35936">MWTSSGGKNHNNNNNRVTSSPSKSSTCSSPSPFSPSSPINISTPQPRKCMEEVWKDIGLSSLHNHPNNNNNNNNNKSLSYSTTTTTSYRGVILQDFLAQPLNKDPPTRAPSSVPNDSSSAQKTIFLASLAPHPATILSLNSGSDFSSLETCTVPIRPNPQFQSHASTTVTATTPSFVSSLMSSPFDVLASSSVFPSYCNKRAQVDDDSPGDRRHKRLIKNRESAARSRARKQEPLSLFTFFLSLTVFGTVKTVIYISYMVYFLNEVVLLTFLFSFLAYTNELELEVAHLQEENAKLRRQQEKLCLAASAQLPKKRGIYRTLTAPF</sequence>
<keyword evidence="2" id="KW-0238">DNA-binding</keyword>
<dbReference type="AlphaFoldDB" id="A0AAW0LX93"/>
<dbReference type="GO" id="GO:0003700">
    <property type="term" value="F:DNA-binding transcription factor activity"/>
    <property type="evidence" value="ECO:0007669"/>
    <property type="project" value="InterPro"/>
</dbReference>
<feature type="domain" description="BZIP" evidence="7">
    <location>
        <begin position="215"/>
        <end position="230"/>
    </location>
</feature>
<dbReference type="GO" id="GO:0003677">
    <property type="term" value="F:DNA binding"/>
    <property type="evidence" value="ECO:0007669"/>
    <property type="project" value="UniProtKB-KW"/>
</dbReference>
<keyword evidence="6" id="KW-0472">Membrane</keyword>
<dbReference type="InterPro" id="IPR004827">
    <property type="entry name" value="bZIP"/>
</dbReference>
<dbReference type="Gene3D" id="1.20.5.170">
    <property type="match status" value="1"/>
</dbReference>
<keyword evidence="9" id="KW-1185">Reference proteome</keyword>
<dbReference type="Proteomes" id="UP000237347">
    <property type="component" value="Unassembled WGS sequence"/>
</dbReference>
<dbReference type="GO" id="GO:0005634">
    <property type="term" value="C:nucleus"/>
    <property type="evidence" value="ECO:0007669"/>
    <property type="project" value="UniProtKB-SubCell"/>
</dbReference>
<dbReference type="CDD" id="cd14707">
    <property type="entry name" value="bZIP_plant_BZIP46"/>
    <property type="match status" value="1"/>
</dbReference>
<dbReference type="PROSITE" id="PS00036">
    <property type="entry name" value="BZIP_BASIC"/>
    <property type="match status" value="1"/>
</dbReference>
<accession>A0AAW0LX93</accession>
<dbReference type="EMBL" id="PKMF04000041">
    <property type="protein sequence ID" value="KAK7855969.1"/>
    <property type="molecule type" value="Genomic_DNA"/>
</dbReference>
<evidence type="ECO:0000313" key="8">
    <source>
        <dbReference type="EMBL" id="KAK7855969.1"/>
    </source>
</evidence>
<feature type="transmembrane region" description="Helical" evidence="6">
    <location>
        <begin position="235"/>
        <end position="254"/>
    </location>
</feature>
<reference evidence="8 9" key="1">
    <citation type="journal article" date="2018" name="Sci. Data">
        <title>The draft genome sequence of cork oak.</title>
        <authorList>
            <person name="Ramos A.M."/>
            <person name="Usie A."/>
            <person name="Barbosa P."/>
            <person name="Barros P.M."/>
            <person name="Capote T."/>
            <person name="Chaves I."/>
            <person name="Simoes F."/>
            <person name="Abreu I."/>
            <person name="Carrasquinho I."/>
            <person name="Faro C."/>
            <person name="Guimaraes J.B."/>
            <person name="Mendonca D."/>
            <person name="Nobrega F."/>
            <person name="Rodrigues L."/>
            <person name="Saibo N.J.M."/>
            <person name="Varela M.C."/>
            <person name="Egas C."/>
            <person name="Matos J."/>
            <person name="Miguel C.M."/>
            <person name="Oliveira M.M."/>
            <person name="Ricardo C.P."/>
            <person name="Goncalves S."/>
        </authorList>
    </citation>
    <scope>NUCLEOTIDE SEQUENCE [LARGE SCALE GENOMIC DNA]</scope>
    <source>
        <strain evidence="9">cv. HL8</strain>
    </source>
</reference>
<proteinExistence type="predicted"/>
<comment type="subcellular location">
    <subcellularLocation>
        <location evidence="1">Nucleus</location>
    </subcellularLocation>
</comment>
<dbReference type="SUPFAM" id="SSF57959">
    <property type="entry name" value="Leucine zipper domain"/>
    <property type="match status" value="1"/>
</dbReference>
<evidence type="ECO:0000256" key="5">
    <source>
        <dbReference type="SAM" id="MobiDB-lite"/>
    </source>
</evidence>
<feature type="coiled-coil region" evidence="4">
    <location>
        <begin position="279"/>
        <end position="306"/>
    </location>
</feature>
<evidence type="ECO:0000256" key="3">
    <source>
        <dbReference type="ARBA" id="ARBA00023242"/>
    </source>
</evidence>
<organism evidence="8 9">
    <name type="scientific">Quercus suber</name>
    <name type="common">Cork oak</name>
    <dbReference type="NCBI Taxonomy" id="58331"/>
    <lineage>
        <taxon>Eukaryota</taxon>
        <taxon>Viridiplantae</taxon>
        <taxon>Streptophyta</taxon>
        <taxon>Embryophyta</taxon>
        <taxon>Tracheophyta</taxon>
        <taxon>Spermatophyta</taxon>
        <taxon>Magnoliopsida</taxon>
        <taxon>eudicotyledons</taxon>
        <taxon>Gunneridae</taxon>
        <taxon>Pentapetalae</taxon>
        <taxon>rosids</taxon>
        <taxon>fabids</taxon>
        <taxon>Fagales</taxon>
        <taxon>Fagaceae</taxon>
        <taxon>Quercus</taxon>
    </lineage>
</organism>
<keyword evidence="6" id="KW-1133">Transmembrane helix</keyword>
<protein>
    <submittedName>
        <fullName evidence="8">Protein fd</fullName>
    </submittedName>
</protein>
<dbReference type="GO" id="GO:0045893">
    <property type="term" value="P:positive regulation of DNA-templated transcription"/>
    <property type="evidence" value="ECO:0007669"/>
    <property type="project" value="InterPro"/>
</dbReference>
<keyword evidence="6" id="KW-0812">Transmembrane</keyword>
<keyword evidence="4" id="KW-0175">Coiled coil</keyword>
<evidence type="ECO:0000259" key="7">
    <source>
        <dbReference type="PROSITE" id="PS00036"/>
    </source>
</evidence>
<dbReference type="PANTHER" id="PTHR22952:SF433">
    <property type="entry name" value="PROTEIN FD"/>
    <property type="match status" value="1"/>
</dbReference>
<dbReference type="PANTHER" id="PTHR22952">
    <property type="entry name" value="CAMP-RESPONSE ELEMENT BINDING PROTEIN-RELATED"/>
    <property type="match status" value="1"/>
</dbReference>
<evidence type="ECO:0000256" key="2">
    <source>
        <dbReference type="ARBA" id="ARBA00023125"/>
    </source>
</evidence>
<dbReference type="InterPro" id="IPR046347">
    <property type="entry name" value="bZIP_sf"/>
</dbReference>
<feature type="region of interest" description="Disordered" evidence="5">
    <location>
        <begin position="1"/>
        <end position="46"/>
    </location>
</feature>
<evidence type="ECO:0000313" key="9">
    <source>
        <dbReference type="Proteomes" id="UP000237347"/>
    </source>
</evidence>
<feature type="region of interest" description="Disordered" evidence="5">
    <location>
        <begin position="60"/>
        <end position="81"/>
    </location>
</feature>
<dbReference type="InterPro" id="IPR043452">
    <property type="entry name" value="BZIP46-like"/>
</dbReference>
<name>A0AAW0LX93_QUESU</name>
<comment type="caution">
    <text evidence="8">The sequence shown here is derived from an EMBL/GenBank/DDBJ whole genome shotgun (WGS) entry which is preliminary data.</text>
</comment>
<feature type="transmembrane region" description="Helical" evidence="6">
    <location>
        <begin position="260"/>
        <end position="278"/>
    </location>
</feature>
<evidence type="ECO:0000256" key="4">
    <source>
        <dbReference type="SAM" id="Coils"/>
    </source>
</evidence>
<feature type="compositionally biased region" description="Low complexity" evidence="5">
    <location>
        <begin position="9"/>
        <end position="46"/>
    </location>
</feature>
<gene>
    <name evidence="8" type="primary">FD_1</name>
    <name evidence="8" type="ORF">CFP56_025917</name>
</gene>